<dbReference type="EMBL" id="JFAQ01000102">
    <property type="protein sequence ID" value="KPL48904.1"/>
    <property type="molecule type" value="Genomic_DNA"/>
</dbReference>
<comment type="caution">
    <text evidence="1">The sequence shown here is derived from an EMBL/GenBank/DDBJ whole genome shotgun (WGS) entry which is preliminary data.</text>
</comment>
<protein>
    <submittedName>
        <fullName evidence="1">Uncharacterized protein</fullName>
    </submittedName>
</protein>
<proteinExistence type="predicted"/>
<dbReference type="AlphaFoldDB" id="A0A0P6VGB6"/>
<accession>A0A0P6VGB6</accession>
<evidence type="ECO:0000313" key="1">
    <source>
        <dbReference type="EMBL" id="KPL48904.1"/>
    </source>
</evidence>
<reference evidence="1 2" key="1">
    <citation type="submission" date="2014-02" db="EMBL/GenBank/DDBJ databases">
        <title>Genome sequence of Xanthomonas axonopodis DSM 3585 (T).</title>
        <authorList>
            <person name="Midha S."/>
            <person name="Patil P.B."/>
        </authorList>
    </citation>
    <scope>NUCLEOTIDE SEQUENCE [LARGE SCALE GENOMIC DNA]</scope>
    <source>
        <strain evidence="1 2">DSM 3585</strain>
    </source>
</reference>
<gene>
    <name evidence="1" type="ORF">XAXN_10760</name>
</gene>
<sequence length="61" mass="6808">MCGRYGTLGLHGLVGAPNCMPHAVNVQRRLQTTESLQLAHRITEARRAPLERTIALFRSTH</sequence>
<organism evidence="1 2">
    <name type="scientific">Xanthomonas axonopodis</name>
    <dbReference type="NCBI Taxonomy" id="53413"/>
    <lineage>
        <taxon>Bacteria</taxon>
        <taxon>Pseudomonadati</taxon>
        <taxon>Pseudomonadota</taxon>
        <taxon>Gammaproteobacteria</taxon>
        <taxon>Lysobacterales</taxon>
        <taxon>Lysobacteraceae</taxon>
        <taxon>Xanthomonas</taxon>
    </lineage>
</organism>
<name>A0A0P6VGB6_9XANT</name>
<evidence type="ECO:0000313" key="2">
    <source>
        <dbReference type="Proteomes" id="UP000054035"/>
    </source>
</evidence>
<dbReference type="Proteomes" id="UP000054035">
    <property type="component" value="Unassembled WGS sequence"/>
</dbReference>
<dbReference type="PATRIC" id="fig|53413.25.peg.157"/>